<organism evidence="1">
    <name type="scientific">marine sediment metagenome</name>
    <dbReference type="NCBI Taxonomy" id="412755"/>
    <lineage>
        <taxon>unclassified sequences</taxon>
        <taxon>metagenomes</taxon>
        <taxon>ecological metagenomes</taxon>
    </lineage>
</organism>
<evidence type="ECO:0000313" key="1">
    <source>
        <dbReference type="EMBL" id="KKL99765.1"/>
    </source>
</evidence>
<gene>
    <name evidence="1" type="ORF">LCGC14_1811130</name>
</gene>
<reference evidence="1" key="1">
    <citation type="journal article" date="2015" name="Nature">
        <title>Complex archaea that bridge the gap between prokaryotes and eukaryotes.</title>
        <authorList>
            <person name="Spang A."/>
            <person name="Saw J.H."/>
            <person name="Jorgensen S.L."/>
            <person name="Zaremba-Niedzwiedzka K."/>
            <person name="Martijn J."/>
            <person name="Lind A.E."/>
            <person name="van Eijk R."/>
            <person name="Schleper C."/>
            <person name="Guy L."/>
            <person name="Ettema T.J."/>
        </authorList>
    </citation>
    <scope>NUCLEOTIDE SEQUENCE</scope>
</reference>
<feature type="non-terminal residue" evidence="1">
    <location>
        <position position="1"/>
    </location>
</feature>
<comment type="caution">
    <text evidence="1">The sequence shown here is derived from an EMBL/GenBank/DDBJ whole genome shotgun (WGS) entry which is preliminary data.</text>
</comment>
<dbReference type="AlphaFoldDB" id="A0A0F9J1I8"/>
<proteinExistence type="predicted"/>
<accession>A0A0F9J1I8</accession>
<protein>
    <submittedName>
        <fullName evidence="1">Uncharacterized protein</fullName>
    </submittedName>
</protein>
<dbReference type="EMBL" id="LAZR01017593">
    <property type="protein sequence ID" value="KKL99765.1"/>
    <property type="molecule type" value="Genomic_DNA"/>
</dbReference>
<sequence>ARGISAVHFHNTFAMPDIEDETALGLLRVLRDADKLDIWRVMAEYYEQPPSERSPAVAINLEDRPTYSPVMLEKLAKAIPCRYSDATVLNDLKFMNLSWAYGLYFSTTCRLLLERRLAERIASTLPDTPEISAAMGSLISHIQEQSERG</sequence>
<name>A0A0F9J1I8_9ZZZZ</name>